<evidence type="ECO:0000313" key="3">
    <source>
        <dbReference type="Proteomes" id="UP001266305"/>
    </source>
</evidence>
<protein>
    <submittedName>
        <fullName evidence="2">Uncharacterized protein</fullName>
    </submittedName>
</protein>
<gene>
    <name evidence="2" type="ORF">P7K49_002230</name>
</gene>
<feature type="region of interest" description="Disordered" evidence="1">
    <location>
        <begin position="1"/>
        <end position="21"/>
    </location>
</feature>
<dbReference type="Proteomes" id="UP001266305">
    <property type="component" value="Unassembled WGS sequence"/>
</dbReference>
<keyword evidence="3" id="KW-1185">Reference proteome</keyword>
<dbReference type="PANTHER" id="PTHR32061">
    <property type="entry name" value="NMDA RECEPTOR SYNAPTONUCLEAR SIGNALING AND NEURONAL MIGRATION FACTOR"/>
    <property type="match status" value="1"/>
</dbReference>
<accession>A0ABQ9WGT8</accession>
<proteinExistence type="predicted"/>
<evidence type="ECO:0000313" key="2">
    <source>
        <dbReference type="EMBL" id="KAK2120844.1"/>
    </source>
</evidence>
<dbReference type="EMBL" id="JASSZA010000001">
    <property type="protein sequence ID" value="KAK2120844.1"/>
    <property type="molecule type" value="Genomic_DNA"/>
</dbReference>
<organism evidence="2 3">
    <name type="scientific">Saguinus oedipus</name>
    <name type="common">Cotton-top tamarin</name>
    <name type="synonym">Oedipomidas oedipus</name>
    <dbReference type="NCBI Taxonomy" id="9490"/>
    <lineage>
        <taxon>Eukaryota</taxon>
        <taxon>Metazoa</taxon>
        <taxon>Chordata</taxon>
        <taxon>Craniata</taxon>
        <taxon>Vertebrata</taxon>
        <taxon>Euteleostomi</taxon>
        <taxon>Mammalia</taxon>
        <taxon>Eutheria</taxon>
        <taxon>Euarchontoglires</taxon>
        <taxon>Primates</taxon>
        <taxon>Haplorrhini</taxon>
        <taxon>Platyrrhini</taxon>
        <taxon>Cebidae</taxon>
        <taxon>Callitrichinae</taxon>
        <taxon>Saguinus</taxon>
    </lineage>
</organism>
<feature type="region of interest" description="Disordered" evidence="1">
    <location>
        <begin position="157"/>
        <end position="191"/>
    </location>
</feature>
<reference evidence="2 3" key="1">
    <citation type="submission" date="2023-05" db="EMBL/GenBank/DDBJ databases">
        <title>B98-5 Cell Line De Novo Hybrid Assembly: An Optical Mapping Approach.</title>
        <authorList>
            <person name="Kananen K."/>
            <person name="Auerbach J.A."/>
            <person name="Kautto E."/>
            <person name="Blachly J.S."/>
        </authorList>
    </citation>
    <scope>NUCLEOTIDE SEQUENCE [LARGE SCALE GENOMIC DNA]</scope>
    <source>
        <strain evidence="2">B95-8</strain>
        <tissue evidence="2">Cell line</tissue>
    </source>
</reference>
<comment type="caution">
    <text evidence="2">The sequence shown here is derived from an EMBL/GenBank/DDBJ whole genome shotgun (WGS) entry which is preliminary data.</text>
</comment>
<sequence>MGLLGPMGRGAVASKGGSDLQSSHCTLDEAFEDLDWDTEKGLEAVACDTEGFVPPKVMHSWCRPESLASSVRDHAASSGCLGERVSQCCTLGLPGSQNVASWQLPQPLHFWMGLGLLSSSLSPQLISSKVPKAEYIPTIIRRDDPSIIPILYVSPAPESTPHRCPSAAPPQASAGTPGPQHAVGLLALTRP</sequence>
<name>A0ABQ9WGT8_SAGOE</name>
<evidence type="ECO:0000256" key="1">
    <source>
        <dbReference type="SAM" id="MobiDB-lite"/>
    </source>
</evidence>
<dbReference type="InterPro" id="IPR033374">
    <property type="entry name" value="NSMF"/>
</dbReference>